<feature type="region of interest" description="Disordered" evidence="1">
    <location>
        <begin position="66"/>
        <end position="90"/>
    </location>
</feature>
<dbReference type="Proteomes" id="UP000662637">
    <property type="component" value="Unassembled WGS sequence"/>
</dbReference>
<evidence type="ECO:0000313" key="3">
    <source>
        <dbReference type="Proteomes" id="UP000662637"/>
    </source>
</evidence>
<feature type="compositionally biased region" description="Low complexity" evidence="1">
    <location>
        <begin position="36"/>
        <end position="47"/>
    </location>
</feature>
<evidence type="ECO:0000256" key="1">
    <source>
        <dbReference type="SAM" id="MobiDB-lite"/>
    </source>
</evidence>
<evidence type="ECO:0000313" key="2">
    <source>
        <dbReference type="EMBL" id="KAF7460422.1"/>
    </source>
</evidence>
<dbReference type="EMBL" id="WJEC01008767">
    <property type="protein sequence ID" value="KAF7460422.1"/>
    <property type="molecule type" value="Genomic_DNA"/>
</dbReference>
<organism evidence="2 3">
    <name type="scientific">Marmota monax</name>
    <name type="common">Woodchuck</name>
    <dbReference type="NCBI Taxonomy" id="9995"/>
    <lineage>
        <taxon>Eukaryota</taxon>
        <taxon>Metazoa</taxon>
        <taxon>Chordata</taxon>
        <taxon>Craniata</taxon>
        <taxon>Vertebrata</taxon>
        <taxon>Euteleostomi</taxon>
        <taxon>Mammalia</taxon>
        <taxon>Eutheria</taxon>
        <taxon>Euarchontoglires</taxon>
        <taxon>Glires</taxon>
        <taxon>Rodentia</taxon>
        <taxon>Sciuromorpha</taxon>
        <taxon>Sciuridae</taxon>
        <taxon>Xerinae</taxon>
        <taxon>Marmotini</taxon>
        <taxon>Marmota</taxon>
    </lineage>
</organism>
<gene>
    <name evidence="2" type="ORF">GHT09_019368</name>
</gene>
<protein>
    <submittedName>
        <fullName evidence="2">Uncharacterized protein</fullName>
    </submittedName>
</protein>
<dbReference type="AlphaFoldDB" id="A0A834UJA1"/>
<proteinExistence type="predicted"/>
<comment type="caution">
    <text evidence="2">The sequence shown here is derived from an EMBL/GenBank/DDBJ whole genome shotgun (WGS) entry which is preliminary data.</text>
</comment>
<feature type="compositionally biased region" description="Polar residues" evidence="1">
    <location>
        <begin position="78"/>
        <end position="90"/>
    </location>
</feature>
<sequence length="137" mass="15102">MASTRRGSQHSHVLRGPPGCPRGRSAPPKARRRRSPSGGRPACRLSLLLPRRTPSLGRRRARINHQTKKVWKAHRSGPWTQRRSFPSQQIGGPVGIQEMRQAVPDYSQVVAFQPTLSLLQAQLPCLAAPVSLAPVPE</sequence>
<reference evidence="2" key="1">
    <citation type="submission" date="2020-08" db="EMBL/GenBank/DDBJ databases">
        <authorList>
            <person name="Shumante A."/>
            <person name="Zimin A.V."/>
            <person name="Puiu D."/>
            <person name="Salzberg S.L."/>
        </authorList>
    </citation>
    <scope>NUCLEOTIDE SEQUENCE</scope>
    <source>
        <strain evidence="2">WC2-LM</strain>
        <tissue evidence="2">Liver</tissue>
    </source>
</reference>
<accession>A0A834UJA1</accession>
<feature type="compositionally biased region" description="Basic residues" evidence="1">
    <location>
        <begin position="66"/>
        <end position="75"/>
    </location>
</feature>
<name>A0A834UJA1_MARMO</name>
<feature type="region of interest" description="Disordered" evidence="1">
    <location>
        <begin position="1"/>
        <end position="47"/>
    </location>
</feature>